<keyword evidence="6 10" id="KW-0408">Iron</keyword>
<sequence length="234" mass="26275">MSGCPLRGSEASPKAEDGKSTGRSGCPVSPVAGVGSLMEEINPANAMPTPNQQPADDQRLPLSTERIPSTIPAPAKGADGERTWLYPSPQMFFNAMRRKGYQPNEEEMRTVVAIHNTVNERSWQEVLKYESMYPECLETLKLLRFGGRPEEPTWKAQAYTAMGYKPPFDRHDWVVERCGKEVRYLIDYYNGRPTPRKPVAMHIDARPAGDSLTDVWDRLRMPAVQFMRDIGSGS</sequence>
<dbReference type="PANTHER" id="PTHR12743">
    <property type="entry name" value="CYTOCHROME C1 HEME LYASE"/>
    <property type="match status" value="1"/>
</dbReference>
<keyword evidence="9 10" id="KW-0456">Lyase</keyword>
<evidence type="ECO:0000256" key="11">
    <source>
        <dbReference type="SAM" id="MobiDB-lite"/>
    </source>
</evidence>
<evidence type="ECO:0000256" key="9">
    <source>
        <dbReference type="ARBA" id="ARBA00023239"/>
    </source>
</evidence>
<keyword evidence="4 10" id="KW-0479">Metal-binding</keyword>
<dbReference type="AlphaFoldDB" id="A0A7S0L4G6"/>
<name>A0A7S0L4G6_9EUKA</name>
<dbReference type="InterPro" id="IPR000511">
    <property type="entry name" value="Holocyt_c/c1_synthase"/>
</dbReference>
<dbReference type="Pfam" id="PF01265">
    <property type="entry name" value="Cyto_heme_lyase"/>
    <property type="match status" value="1"/>
</dbReference>
<evidence type="ECO:0000313" key="12">
    <source>
        <dbReference type="EMBL" id="CAD8601979.1"/>
    </source>
</evidence>
<evidence type="ECO:0000256" key="4">
    <source>
        <dbReference type="ARBA" id="ARBA00022723"/>
    </source>
</evidence>
<comment type="subcellular location">
    <subcellularLocation>
        <location evidence="1 10">Mitochondrion inner membrane</location>
    </subcellularLocation>
</comment>
<comment type="similarity">
    <text evidence="2 10">Belongs to the cytochrome c-type heme lyase family.</text>
</comment>
<reference evidence="12" key="1">
    <citation type="submission" date="2021-01" db="EMBL/GenBank/DDBJ databases">
        <authorList>
            <person name="Corre E."/>
            <person name="Pelletier E."/>
            <person name="Niang G."/>
            <person name="Scheremetjew M."/>
            <person name="Finn R."/>
            <person name="Kale V."/>
            <person name="Holt S."/>
            <person name="Cochrane G."/>
            <person name="Meng A."/>
            <person name="Brown T."/>
            <person name="Cohen L."/>
        </authorList>
    </citation>
    <scope>NUCLEOTIDE SEQUENCE</scope>
    <source>
        <strain evidence="12">PLY182g</strain>
    </source>
</reference>
<organism evidence="12">
    <name type="scientific">Coccolithus braarudii</name>
    <dbReference type="NCBI Taxonomy" id="221442"/>
    <lineage>
        <taxon>Eukaryota</taxon>
        <taxon>Haptista</taxon>
        <taxon>Haptophyta</taxon>
        <taxon>Prymnesiophyceae</taxon>
        <taxon>Coccolithales</taxon>
        <taxon>Coccolithaceae</taxon>
        <taxon>Coccolithus</taxon>
    </lineage>
</organism>
<protein>
    <recommendedName>
        <fullName evidence="10">Holocytochrome c-type synthase</fullName>
        <ecNumber evidence="10">4.4.1.17</ecNumber>
    </recommendedName>
</protein>
<dbReference type="GO" id="GO:0005743">
    <property type="term" value="C:mitochondrial inner membrane"/>
    <property type="evidence" value="ECO:0007669"/>
    <property type="project" value="UniProtKB-SubCell"/>
</dbReference>
<accession>A0A7S0L4G6</accession>
<evidence type="ECO:0000256" key="10">
    <source>
        <dbReference type="RuleBase" id="RU363130"/>
    </source>
</evidence>
<dbReference type="PANTHER" id="PTHR12743:SF0">
    <property type="entry name" value="HOLOCYTOCHROME C-TYPE SYNTHASE"/>
    <property type="match status" value="1"/>
</dbReference>
<gene>
    <name evidence="12" type="ORF">CPEL01642_LOCUS5310</name>
</gene>
<comment type="catalytic activity">
    <reaction evidence="10">
        <text>holo-[cytochrome c] = apo-[cytochrome c] + heme b</text>
        <dbReference type="Rhea" id="RHEA:22648"/>
        <dbReference type="Rhea" id="RHEA-COMP:10725"/>
        <dbReference type="Rhea" id="RHEA-COMP:10726"/>
        <dbReference type="ChEBI" id="CHEBI:29950"/>
        <dbReference type="ChEBI" id="CHEBI:60344"/>
        <dbReference type="ChEBI" id="CHEBI:83739"/>
        <dbReference type="EC" id="4.4.1.17"/>
    </reaction>
</comment>
<dbReference type="PROSITE" id="PS00822">
    <property type="entry name" value="CYTO_HEME_LYASE_2"/>
    <property type="match status" value="1"/>
</dbReference>
<dbReference type="EC" id="4.4.1.17" evidence="10"/>
<evidence type="ECO:0000256" key="1">
    <source>
        <dbReference type="ARBA" id="ARBA00004273"/>
    </source>
</evidence>
<evidence type="ECO:0000256" key="8">
    <source>
        <dbReference type="ARBA" id="ARBA00023136"/>
    </source>
</evidence>
<evidence type="ECO:0000256" key="3">
    <source>
        <dbReference type="ARBA" id="ARBA00022617"/>
    </source>
</evidence>
<keyword evidence="8 10" id="KW-0472">Membrane</keyword>
<feature type="region of interest" description="Disordered" evidence="11">
    <location>
        <begin position="1"/>
        <end position="59"/>
    </location>
</feature>
<evidence type="ECO:0000256" key="5">
    <source>
        <dbReference type="ARBA" id="ARBA00022792"/>
    </source>
</evidence>
<keyword evidence="3 10" id="KW-0349">Heme</keyword>
<dbReference type="GO" id="GO:0046872">
    <property type="term" value="F:metal ion binding"/>
    <property type="evidence" value="ECO:0007669"/>
    <property type="project" value="UniProtKB-KW"/>
</dbReference>
<evidence type="ECO:0000256" key="7">
    <source>
        <dbReference type="ARBA" id="ARBA00023128"/>
    </source>
</evidence>
<comment type="function">
    <text evidence="10">Lyase that catalyzes the covalent linking of the heme group to the cytochrome C apoprotein to produce the mature functional cytochrome.</text>
</comment>
<dbReference type="EMBL" id="HBEY01010970">
    <property type="protein sequence ID" value="CAD8601979.1"/>
    <property type="molecule type" value="Transcribed_RNA"/>
</dbReference>
<keyword evidence="5 10" id="KW-0999">Mitochondrion inner membrane</keyword>
<evidence type="ECO:0000256" key="2">
    <source>
        <dbReference type="ARBA" id="ARBA00007255"/>
    </source>
</evidence>
<keyword evidence="7 10" id="KW-0496">Mitochondrion</keyword>
<dbReference type="GO" id="GO:0004408">
    <property type="term" value="F:holocytochrome-c synthase activity"/>
    <property type="evidence" value="ECO:0007669"/>
    <property type="project" value="UniProtKB-EC"/>
</dbReference>
<proteinExistence type="inferred from homology"/>
<evidence type="ECO:0000256" key="6">
    <source>
        <dbReference type="ARBA" id="ARBA00023004"/>
    </source>
</evidence>